<keyword evidence="5" id="KW-1185">Reference proteome</keyword>
<proteinExistence type="predicted"/>
<dbReference type="InterPro" id="IPR036736">
    <property type="entry name" value="ACP-like_sf"/>
</dbReference>
<dbReference type="EMBL" id="MVFC01000001">
    <property type="protein sequence ID" value="OON82595.1"/>
    <property type="molecule type" value="Genomic_DNA"/>
</dbReference>
<dbReference type="Proteomes" id="UP000190539">
    <property type="component" value="Unassembled WGS sequence"/>
</dbReference>
<name>A0A1V4AG06_9ACTN</name>
<evidence type="ECO:0000256" key="2">
    <source>
        <dbReference type="ARBA" id="ARBA00022553"/>
    </source>
</evidence>
<evidence type="ECO:0000313" key="4">
    <source>
        <dbReference type="EMBL" id="OON82595.1"/>
    </source>
</evidence>
<keyword evidence="1" id="KW-0596">Phosphopantetheine</keyword>
<feature type="domain" description="Carrier" evidence="3">
    <location>
        <begin position="18"/>
        <end position="92"/>
    </location>
</feature>
<dbReference type="STRING" id="83656.B1H18_00505"/>
<sequence length="95" mass="10651">MERPMSEFTTQPLDISAERVCDWLRGCVAAYVRLPVEEIRADRPLSDYGLDSVYVLSLCAEIEDEYGIEVEPTVMWDHPSLGPLAEALVPLIAAR</sequence>
<organism evidence="4 5">
    <name type="scientific">Streptomyces tsukubensis</name>
    <dbReference type="NCBI Taxonomy" id="83656"/>
    <lineage>
        <taxon>Bacteria</taxon>
        <taxon>Bacillati</taxon>
        <taxon>Actinomycetota</taxon>
        <taxon>Actinomycetes</taxon>
        <taxon>Kitasatosporales</taxon>
        <taxon>Streptomycetaceae</taxon>
        <taxon>Streptomyces</taxon>
    </lineage>
</organism>
<dbReference type="Pfam" id="PF00550">
    <property type="entry name" value="PP-binding"/>
    <property type="match status" value="1"/>
</dbReference>
<accession>A0A1V4AG06</accession>
<dbReference type="PROSITE" id="PS50075">
    <property type="entry name" value="CARRIER"/>
    <property type="match status" value="1"/>
</dbReference>
<protein>
    <submittedName>
        <fullName evidence="4">Polyketide synthase</fullName>
    </submittedName>
</protein>
<reference evidence="4 5" key="1">
    <citation type="submission" date="2017-02" db="EMBL/GenBank/DDBJ databases">
        <title>Draft Genome Sequence of Streptomyces tsukubaensis F601, a Producer of the immunosuppressant tacrolimus FK506.</title>
        <authorList>
            <person name="Zong G."/>
            <person name="Zhong C."/>
            <person name="Fu J."/>
            <person name="Qin R."/>
            <person name="Cao G."/>
        </authorList>
    </citation>
    <scope>NUCLEOTIDE SEQUENCE [LARGE SCALE GENOMIC DNA]</scope>
    <source>
        <strain evidence="4 5">F601</strain>
    </source>
</reference>
<comment type="caution">
    <text evidence="4">The sequence shown here is derived from an EMBL/GenBank/DDBJ whole genome shotgun (WGS) entry which is preliminary data.</text>
</comment>
<evidence type="ECO:0000256" key="1">
    <source>
        <dbReference type="ARBA" id="ARBA00022450"/>
    </source>
</evidence>
<dbReference type="SMART" id="SM00823">
    <property type="entry name" value="PKS_PP"/>
    <property type="match status" value="1"/>
</dbReference>
<dbReference type="SMART" id="SM01294">
    <property type="entry name" value="PKS_PP_betabranch"/>
    <property type="match status" value="1"/>
</dbReference>
<dbReference type="GO" id="GO:0031177">
    <property type="term" value="F:phosphopantetheine binding"/>
    <property type="evidence" value="ECO:0007669"/>
    <property type="project" value="InterPro"/>
</dbReference>
<dbReference type="SUPFAM" id="SSF47336">
    <property type="entry name" value="ACP-like"/>
    <property type="match status" value="1"/>
</dbReference>
<dbReference type="AlphaFoldDB" id="A0A1V4AG06"/>
<evidence type="ECO:0000313" key="5">
    <source>
        <dbReference type="Proteomes" id="UP000190539"/>
    </source>
</evidence>
<dbReference type="GO" id="GO:0017000">
    <property type="term" value="P:antibiotic biosynthetic process"/>
    <property type="evidence" value="ECO:0007669"/>
    <property type="project" value="UniProtKB-ARBA"/>
</dbReference>
<dbReference type="Gene3D" id="1.10.1200.10">
    <property type="entry name" value="ACP-like"/>
    <property type="match status" value="1"/>
</dbReference>
<dbReference type="InterPro" id="IPR020806">
    <property type="entry name" value="PKS_PP-bd"/>
</dbReference>
<evidence type="ECO:0000259" key="3">
    <source>
        <dbReference type="PROSITE" id="PS50075"/>
    </source>
</evidence>
<gene>
    <name evidence="4" type="ORF">B1H18_00505</name>
</gene>
<keyword evidence="2" id="KW-0597">Phosphoprotein</keyword>
<dbReference type="InterPro" id="IPR009081">
    <property type="entry name" value="PP-bd_ACP"/>
</dbReference>